<reference evidence="3" key="1">
    <citation type="submission" date="2016-08" db="EMBL/GenBank/DDBJ databases">
        <authorList>
            <person name="Seilhamer J.J."/>
        </authorList>
    </citation>
    <scope>NUCLEOTIDE SEQUENCE [LARGE SCALE GENOMIC DNA]</scope>
    <source>
        <strain evidence="3">ERR11</strain>
    </source>
</reference>
<dbReference type="EMBL" id="FMAI01000066">
    <property type="protein sequence ID" value="SCB56009.1"/>
    <property type="molecule type" value="Genomic_DNA"/>
</dbReference>
<protein>
    <submittedName>
        <fullName evidence="3">Uncharacterized protein</fullName>
    </submittedName>
</protein>
<sequence length="81" mass="8830">MAESFGTSFTIVEATSDDAPQPTKQMWLALAKPNQALTLVLAAVPEGWTAAVVPAVLTEKQQRMFEELNLKPGDVYRIAPE</sequence>
<dbReference type="RefSeq" id="WP_091967948.1">
    <property type="nucleotide sequence ID" value="NZ_FMAI01000064.1"/>
</dbReference>
<evidence type="ECO:0000313" key="4">
    <source>
        <dbReference type="Proteomes" id="UP000199184"/>
    </source>
</evidence>
<proteinExistence type="predicted"/>
<dbReference type="EMBL" id="FMAI01000064">
    <property type="protein sequence ID" value="SCB55996.1"/>
    <property type="molecule type" value="Genomic_DNA"/>
</dbReference>
<dbReference type="Proteomes" id="UP000199184">
    <property type="component" value="Unassembled WGS sequence"/>
</dbReference>
<evidence type="ECO:0000313" key="3">
    <source>
        <dbReference type="EMBL" id="SCB56009.1"/>
    </source>
</evidence>
<evidence type="ECO:0000256" key="1">
    <source>
        <dbReference type="SAM" id="MobiDB-lite"/>
    </source>
</evidence>
<feature type="compositionally biased region" description="Polar residues" evidence="1">
    <location>
        <begin position="1"/>
        <end position="10"/>
    </location>
</feature>
<keyword evidence="4" id="KW-1185">Reference proteome</keyword>
<reference evidence="4" key="2">
    <citation type="submission" date="2016-08" db="EMBL/GenBank/DDBJ databases">
        <authorList>
            <person name="Varghese N."/>
            <person name="Submissions Spin"/>
        </authorList>
    </citation>
    <scope>NUCLEOTIDE SEQUENCE [LARGE SCALE GENOMIC DNA]</scope>
    <source>
        <strain evidence="4">ERR11</strain>
    </source>
</reference>
<gene>
    <name evidence="2" type="ORF">GA0061098_106421</name>
    <name evidence="3" type="ORF">GA0061098_10662</name>
</gene>
<evidence type="ECO:0000313" key="2">
    <source>
        <dbReference type="EMBL" id="SCB55996.1"/>
    </source>
</evidence>
<dbReference type="AlphaFoldDB" id="A0A1C3XUW1"/>
<name>A0A1C3XUW1_9BRAD</name>
<accession>A0A1C3XUW1</accession>
<organism evidence="3 4">
    <name type="scientific">Bradyrhizobium shewense</name>
    <dbReference type="NCBI Taxonomy" id="1761772"/>
    <lineage>
        <taxon>Bacteria</taxon>
        <taxon>Pseudomonadati</taxon>
        <taxon>Pseudomonadota</taxon>
        <taxon>Alphaproteobacteria</taxon>
        <taxon>Hyphomicrobiales</taxon>
        <taxon>Nitrobacteraceae</taxon>
        <taxon>Bradyrhizobium</taxon>
    </lineage>
</organism>
<feature type="region of interest" description="Disordered" evidence="1">
    <location>
        <begin position="1"/>
        <end position="20"/>
    </location>
</feature>